<reference evidence="2" key="1">
    <citation type="submission" date="2023-11" db="UniProtKB">
        <authorList>
            <consortium name="WormBaseParasite"/>
        </authorList>
    </citation>
    <scope>IDENTIFICATION</scope>
</reference>
<name>A0AA85BP19_9TREM</name>
<dbReference type="Gene3D" id="3.40.30.10">
    <property type="entry name" value="Glutaredoxin"/>
    <property type="match status" value="1"/>
</dbReference>
<dbReference type="InterPro" id="IPR036282">
    <property type="entry name" value="Glutathione-S-Trfase_C_sf"/>
</dbReference>
<dbReference type="Gene3D" id="1.20.1050.10">
    <property type="match status" value="1"/>
</dbReference>
<sequence>MQSFSDVKRLVCFKRVYLLPCAIMADGDKPFVELFLKAALSDRKEKGACLISQQWLMTLCCLVEKGYIKLQVTPMTMDLQPASYVRLNAARHLPISWIKSGTIDGEDASGLVISSTESLETLLIKLGCPNLNRNLKASDVRAAEKVFEDLYSSLMQYIMYDDKTSLYTVLSSLNSYLASAAKPYAMGDEISYVDCQLAPKLQHVRVAGRAYHNFDIPLDMNHIWIYLRNIYGLNSFKDSCPATRDILMHYDLKKRLPKEIRPSLTGSDILLDIPEEFRLPSSNGDHY</sequence>
<dbReference type="GO" id="GO:0016324">
    <property type="term" value="C:apical plasma membrane"/>
    <property type="evidence" value="ECO:0007669"/>
    <property type="project" value="TreeGrafter"/>
</dbReference>
<dbReference type="SUPFAM" id="SSF47616">
    <property type="entry name" value="GST C-terminal domain-like"/>
    <property type="match status" value="1"/>
</dbReference>
<dbReference type="PANTHER" id="PTHR43920:SF5">
    <property type="entry name" value="CHLORIDE INTRACELLULAR CHANNEL CLIC"/>
    <property type="match status" value="1"/>
</dbReference>
<dbReference type="PANTHER" id="PTHR43920">
    <property type="entry name" value="CHLORIDE INTRACELLULAR CHANNEL, ISOFORM A"/>
    <property type="match status" value="1"/>
</dbReference>
<evidence type="ECO:0000313" key="1">
    <source>
        <dbReference type="Proteomes" id="UP000050791"/>
    </source>
</evidence>
<protein>
    <submittedName>
        <fullName evidence="2">Chloride intracellular channel protein 2</fullName>
    </submittedName>
</protein>
<proteinExistence type="predicted"/>
<organism evidence="1 2">
    <name type="scientific">Schistosoma mattheei</name>
    <dbReference type="NCBI Taxonomy" id="31246"/>
    <lineage>
        <taxon>Eukaryota</taxon>
        <taxon>Metazoa</taxon>
        <taxon>Spiralia</taxon>
        <taxon>Lophotrochozoa</taxon>
        <taxon>Platyhelminthes</taxon>
        <taxon>Trematoda</taxon>
        <taxon>Digenea</taxon>
        <taxon>Strigeidida</taxon>
        <taxon>Schistosomatoidea</taxon>
        <taxon>Schistosomatidae</taxon>
        <taxon>Schistosoma</taxon>
    </lineage>
</organism>
<dbReference type="GO" id="GO:0005737">
    <property type="term" value="C:cytoplasm"/>
    <property type="evidence" value="ECO:0007669"/>
    <property type="project" value="TreeGrafter"/>
</dbReference>
<dbReference type="GO" id="GO:0005254">
    <property type="term" value="F:chloride channel activity"/>
    <property type="evidence" value="ECO:0007669"/>
    <property type="project" value="TreeGrafter"/>
</dbReference>
<evidence type="ECO:0000313" key="2">
    <source>
        <dbReference type="WBParaSite" id="SMTH1_67230.1"/>
    </source>
</evidence>
<accession>A0AA85BP19</accession>
<dbReference type="AlphaFoldDB" id="A0AA85BP19"/>
<dbReference type="Proteomes" id="UP000050791">
    <property type="component" value="Unassembled WGS sequence"/>
</dbReference>
<dbReference type="WBParaSite" id="SMTH1_67230.1">
    <property type="protein sequence ID" value="SMTH1_67230.1"/>
    <property type="gene ID" value="SMTH1_67230"/>
</dbReference>